<keyword evidence="2" id="KW-1133">Transmembrane helix</keyword>
<sequence>MGKKTPTKVGRNSSGGGKELWWWSGGTLAVVGRNSSNGRQELRRWSVARELPNSSLLFLLLLMRRVGAIYRVARLSKFGKGPVLLCGLGLHLKTILKESQDRHNSVKAWSSGVGSGLHLRNILKESQDRQNSVKIRPSGVGSGGTLRVTPSSTGIKKQDKALQDGDKRRSHGAIDDVTSTITSDGLAVIHKKFYIPNEVLIITPKISNRVYAPLPGFITIYEMTLHVGLWFPPAPELLEIFKACGISLPQFLYIAIIIMVGLTVFFRERGAILTIKYLSKMCKFMTDIHGRVSCQNNKKWLDFLTHDPSKNWSNSFFFVKNEWENLQHELHYISECVTEECLFKVGLSIQVGRSHAIQLKNFKKSPEVKSNILKRSASHSSKGQKIIYPSSLKKRKANYKVIMPRDGSRCKEVVRPLTIDTVSLDLDREARSSKIHIPEDVLKHFCIWRHYAIEIIQHLTQEAYEKLFDVEVKDLKRQSLEEGTRGFLKEVRLVHHKTGVIIEGLIPSQASKDSPTNSGDDGIKSELKKNFNTFALPAKWIELRKNFGHSLNPRQVARPGSRQASSTDRHRASQELGQAAQAGSRQRGSSVGQRGQAAGSRAVRAGGWVAG</sequence>
<dbReference type="Proteomes" id="UP000775213">
    <property type="component" value="Unassembled WGS sequence"/>
</dbReference>
<gene>
    <name evidence="3" type="ORF">IEQ34_022204</name>
</gene>
<feature type="region of interest" description="Disordered" evidence="1">
    <location>
        <begin position="505"/>
        <end position="524"/>
    </location>
</feature>
<reference evidence="3 4" key="1">
    <citation type="journal article" date="2021" name="Hortic Res">
        <title>Chromosome-scale assembly of the Dendrobium chrysotoxum genome enhances the understanding of orchid evolution.</title>
        <authorList>
            <person name="Zhang Y."/>
            <person name="Zhang G.Q."/>
            <person name="Zhang D."/>
            <person name="Liu X.D."/>
            <person name="Xu X.Y."/>
            <person name="Sun W.H."/>
            <person name="Yu X."/>
            <person name="Zhu X."/>
            <person name="Wang Z.W."/>
            <person name="Zhao X."/>
            <person name="Zhong W.Y."/>
            <person name="Chen H."/>
            <person name="Yin W.L."/>
            <person name="Huang T."/>
            <person name="Niu S.C."/>
            <person name="Liu Z.J."/>
        </authorList>
    </citation>
    <scope>NUCLEOTIDE SEQUENCE [LARGE SCALE GENOMIC DNA]</scope>
    <source>
        <strain evidence="3">Lindl</strain>
    </source>
</reference>
<accession>A0AAV7FX50</accession>
<proteinExistence type="predicted"/>
<feature type="compositionally biased region" description="Polar residues" evidence="1">
    <location>
        <begin position="508"/>
        <end position="519"/>
    </location>
</feature>
<organism evidence="3 4">
    <name type="scientific">Dendrobium chrysotoxum</name>
    <name type="common">Orchid</name>
    <dbReference type="NCBI Taxonomy" id="161865"/>
    <lineage>
        <taxon>Eukaryota</taxon>
        <taxon>Viridiplantae</taxon>
        <taxon>Streptophyta</taxon>
        <taxon>Embryophyta</taxon>
        <taxon>Tracheophyta</taxon>
        <taxon>Spermatophyta</taxon>
        <taxon>Magnoliopsida</taxon>
        <taxon>Liliopsida</taxon>
        <taxon>Asparagales</taxon>
        <taxon>Orchidaceae</taxon>
        <taxon>Epidendroideae</taxon>
        <taxon>Malaxideae</taxon>
        <taxon>Dendrobiinae</taxon>
        <taxon>Dendrobium</taxon>
    </lineage>
</organism>
<feature type="region of interest" description="Disordered" evidence="1">
    <location>
        <begin position="551"/>
        <end position="611"/>
    </location>
</feature>
<feature type="compositionally biased region" description="Basic and acidic residues" evidence="1">
    <location>
        <begin position="156"/>
        <end position="167"/>
    </location>
</feature>
<evidence type="ECO:0000313" key="4">
    <source>
        <dbReference type="Proteomes" id="UP000775213"/>
    </source>
</evidence>
<dbReference type="AlphaFoldDB" id="A0AAV7FX50"/>
<keyword evidence="2" id="KW-0472">Membrane</keyword>
<feature type="transmembrane region" description="Helical" evidence="2">
    <location>
        <begin position="210"/>
        <end position="231"/>
    </location>
</feature>
<name>A0AAV7FX50_DENCH</name>
<feature type="transmembrane region" description="Helical" evidence="2">
    <location>
        <begin position="251"/>
        <end position="267"/>
    </location>
</feature>
<keyword evidence="2" id="KW-0812">Transmembrane</keyword>
<comment type="caution">
    <text evidence="3">The sequence shown here is derived from an EMBL/GenBank/DDBJ whole genome shotgun (WGS) entry which is preliminary data.</text>
</comment>
<evidence type="ECO:0000256" key="1">
    <source>
        <dbReference type="SAM" id="MobiDB-lite"/>
    </source>
</evidence>
<dbReference type="EMBL" id="JAGFBR010000019">
    <property type="protein sequence ID" value="KAH0448404.1"/>
    <property type="molecule type" value="Genomic_DNA"/>
</dbReference>
<protein>
    <submittedName>
        <fullName evidence="3">Uncharacterized protein</fullName>
    </submittedName>
</protein>
<feature type="compositionally biased region" description="Polar residues" evidence="1">
    <location>
        <begin position="581"/>
        <end position="593"/>
    </location>
</feature>
<evidence type="ECO:0000313" key="3">
    <source>
        <dbReference type="EMBL" id="KAH0448404.1"/>
    </source>
</evidence>
<keyword evidence="4" id="KW-1185">Reference proteome</keyword>
<evidence type="ECO:0000256" key="2">
    <source>
        <dbReference type="SAM" id="Phobius"/>
    </source>
</evidence>
<feature type="region of interest" description="Disordered" evidence="1">
    <location>
        <begin position="128"/>
        <end position="173"/>
    </location>
</feature>